<dbReference type="RefSeq" id="WP_261402619.1">
    <property type="nucleotide sequence ID" value="NZ_CP081869.1"/>
</dbReference>
<evidence type="ECO:0000313" key="3">
    <source>
        <dbReference type="Proteomes" id="UP000825701"/>
    </source>
</evidence>
<accession>A0A9E6ULZ8</accession>
<name>A0A9E6ULZ8_9HYPH</name>
<evidence type="ECO:0000256" key="1">
    <source>
        <dbReference type="SAM" id="MobiDB-lite"/>
    </source>
</evidence>
<reference evidence="2" key="1">
    <citation type="submission" date="2021-08" db="EMBL/GenBank/DDBJ databases">
        <authorList>
            <person name="Zhang H."/>
            <person name="Xu M."/>
            <person name="Yu Z."/>
            <person name="Yang L."/>
            <person name="Cai Y."/>
        </authorList>
    </citation>
    <scope>NUCLEOTIDE SEQUENCE</scope>
    <source>
        <strain evidence="2">CHL1</strain>
    </source>
</reference>
<dbReference type="KEGG" id="cmet:K6K41_22965"/>
<dbReference type="AlphaFoldDB" id="A0A9E6ULZ8"/>
<dbReference type="EMBL" id="CP081869">
    <property type="protein sequence ID" value="QZN99535.1"/>
    <property type="molecule type" value="Genomic_DNA"/>
</dbReference>
<feature type="compositionally biased region" description="Basic and acidic residues" evidence="1">
    <location>
        <begin position="48"/>
        <end position="66"/>
    </location>
</feature>
<keyword evidence="3" id="KW-1185">Reference proteome</keyword>
<sequence length="97" mass="10183">MAQTKISTAKPGEKDDAGKAPANIPAATDFSTSGAPRQVTDFDPSHPAVDDNPRKDTTLDQNRIDFNDPTLSESEAVAKAMAEQGSGDIAKIPDADK</sequence>
<feature type="region of interest" description="Disordered" evidence="1">
    <location>
        <begin position="1"/>
        <end position="69"/>
    </location>
</feature>
<gene>
    <name evidence="2" type="ORF">K6K41_22965</name>
</gene>
<evidence type="ECO:0000313" key="2">
    <source>
        <dbReference type="EMBL" id="QZN99535.1"/>
    </source>
</evidence>
<organism evidence="2 3">
    <name type="scientific">Chenggangzhangella methanolivorans</name>
    <dbReference type="NCBI Taxonomy" id="1437009"/>
    <lineage>
        <taxon>Bacteria</taxon>
        <taxon>Pseudomonadati</taxon>
        <taxon>Pseudomonadota</taxon>
        <taxon>Alphaproteobacteria</taxon>
        <taxon>Hyphomicrobiales</taxon>
        <taxon>Methylopilaceae</taxon>
        <taxon>Chenggangzhangella</taxon>
    </lineage>
</organism>
<protein>
    <submittedName>
        <fullName evidence="2">Uncharacterized protein</fullName>
    </submittedName>
</protein>
<proteinExistence type="predicted"/>
<dbReference type="Proteomes" id="UP000825701">
    <property type="component" value="Chromosome"/>
</dbReference>